<dbReference type="AlphaFoldDB" id="E3PS32"/>
<dbReference type="HOGENOM" id="CLU_1746480_0_0_9"/>
<dbReference type="STRING" id="1511.CLOST_1566"/>
<dbReference type="EMBL" id="FP565809">
    <property type="protein sequence ID" value="CBH21686.1"/>
    <property type="molecule type" value="Genomic_DNA"/>
</dbReference>
<evidence type="ECO:0000313" key="2">
    <source>
        <dbReference type="Proteomes" id="UP000007041"/>
    </source>
</evidence>
<name>E3PS32_ACESD</name>
<proteinExistence type="predicted"/>
<dbReference type="RefSeq" id="WP_013361779.1">
    <property type="nucleotide sequence ID" value="NC_014614.1"/>
</dbReference>
<sequence>MFKHQDLVLKMLSSTKNNDLLWNQIDSLDNISLILKEDAFKYYSIKYLHQGNKIQEWNLYSGNIYHLKNKNFDFYLFKIDLILKFFNFEYDLYEYYDKNCVFLYSIDKNNMSKYLIGTDNDDPNISDLFINAWETSIKSNPPDFSKLEW</sequence>
<dbReference type="Proteomes" id="UP000007041">
    <property type="component" value="Chromosome"/>
</dbReference>
<evidence type="ECO:0000313" key="1">
    <source>
        <dbReference type="EMBL" id="CBH21686.1"/>
    </source>
</evidence>
<accession>E3PS32</accession>
<protein>
    <submittedName>
        <fullName evidence="1">Uncharacterized protein</fullName>
    </submittedName>
</protein>
<gene>
    <name evidence="1" type="ordered locus">CLOST_1566</name>
</gene>
<dbReference type="BioCyc" id="CSTI499177:GJE9-1618-MONOMER"/>
<organism evidence="1 2">
    <name type="scientific">Acetoanaerobium sticklandii (strain ATCC 12662 / DSM 519 / JCM 1433 / CCUG 9281 / NCIMB 10654 / HF)</name>
    <name type="common">Clostridium sticklandii</name>
    <dbReference type="NCBI Taxonomy" id="499177"/>
    <lineage>
        <taxon>Bacteria</taxon>
        <taxon>Bacillati</taxon>
        <taxon>Bacillota</taxon>
        <taxon>Clostridia</taxon>
        <taxon>Peptostreptococcales</taxon>
        <taxon>Filifactoraceae</taxon>
        <taxon>Acetoanaerobium</taxon>
    </lineage>
</organism>
<dbReference type="KEGG" id="cst:CLOST_1566"/>
<keyword evidence="2" id="KW-1185">Reference proteome</keyword>
<reference evidence="2" key="1">
    <citation type="journal article" date="2010" name="BMC Genomics">
        <title>Clostridium sticklandii, a specialist in amino acid degradation:revisiting its metabolism through its genome sequence.</title>
        <authorList>
            <person name="Fonknechten N."/>
            <person name="Chaussonnerie S."/>
            <person name="Tricot S."/>
            <person name="Lajus A."/>
            <person name="Andreesen J.R."/>
            <person name="Perchat N."/>
            <person name="Pelletier E."/>
            <person name="Gouyvenoux M."/>
            <person name="Barbe V."/>
            <person name="Salanoubat M."/>
            <person name="Le Paslier D."/>
            <person name="Weissenbach J."/>
            <person name="Cohen G.N."/>
            <person name="Kreimeyer A."/>
        </authorList>
    </citation>
    <scope>NUCLEOTIDE SEQUENCE [LARGE SCALE GENOMIC DNA]</scope>
    <source>
        <strain evidence="2">ATCC 12662 / DSM 519 / JCM 1433 / CCUG 9281 / NCIMB 10654 / HF</strain>
    </source>
</reference>
<dbReference type="GeneID" id="35557427"/>